<sequence length="519" mass="58300">MKKVSKLQVVIPVAVFTCSISIASVCGYNAIRKIEATVNDNIKIYYDNKEKVLKEVNGSKISPVIINGRTYLPVRAVADLAGLGIEWDSESQSIKISSSNEGIPYKDNIPIIDTEPTNQNNEGIKGEFSFWYFNKDEAPNIVKAFNEAYPNVKVNLSVIPDRDQQYQNKLTSAIRAGSGVPDVFGVESAFVKRFIDMPDAFADLTELSKDYVGNMIPYTLDVGTDKNGVLRALSHQATPMALAYKKGVSKKYLGTDDPSEIAEMMSTPEKMLQTAKTLYGKSGGKVSLFPTFEEPMKFYLGGRSYGWVADNKLNLDQKMLDFIDFAKTLRNNKFEAYLDQWSPGWSAAIADDEKALVWACPTWGIPWIVGSNDKSASEGGRWGLARPPFPSFWGGTWFGIYSKSHNKDTAWKFLKYFTTNKDAMKKWANNNQDFPNNLEAISEGSLEDSKIMGTNVFKFYETFIKDINGNLLTKYDDTIENCYLDCMRSYLAGKIKTKDEMILTFKDKVKTNLSYIIVE</sequence>
<protein>
    <submittedName>
        <fullName evidence="7">Copper amine oxidase-like domain-containing protein</fullName>
    </submittedName>
</protein>
<dbReference type="Pfam" id="PF13416">
    <property type="entry name" value="SBP_bac_8"/>
    <property type="match status" value="1"/>
</dbReference>
<keyword evidence="4" id="KW-0564">Palmitate</keyword>
<evidence type="ECO:0000313" key="7">
    <source>
        <dbReference type="EMBL" id="KNY25271.1"/>
    </source>
</evidence>
<gene>
    <name evidence="7" type="ORF">Bccel_0528</name>
</gene>
<dbReference type="InterPro" id="IPR050490">
    <property type="entry name" value="Bact_solute-bd_prot1"/>
</dbReference>
<evidence type="ECO:0000256" key="5">
    <source>
        <dbReference type="ARBA" id="ARBA00023288"/>
    </source>
</evidence>
<dbReference type="SUPFAM" id="SSF53850">
    <property type="entry name" value="Periplasmic binding protein-like II"/>
    <property type="match status" value="1"/>
</dbReference>
<keyword evidence="3" id="KW-0472">Membrane</keyword>
<dbReference type="RefSeq" id="WP_036946580.1">
    <property type="nucleotide sequence ID" value="NZ_KN050763.1"/>
</dbReference>
<evidence type="ECO:0000256" key="3">
    <source>
        <dbReference type="ARBA" id="ARBA00023136"/>
    </source>
</evidence>
<dbReference type="STRING" id="398512.Bccel_0528"/>
<keyword evidence="2" id="KW-0732">Signal</keyword>
<dbReference type="PANTHER" id="PTHR43649">
    <property type="entry name" value="ARABINOSE-BINDING PROTEIN-RELATED"/>
    <property type="match status" value="1"/>
</dbReference>
<keyword evidence="8" id="KW-1185">Reference proteome</keyword>
<dbReference type="Pfam" id="PF07833">
    <property type="entry name" value="Cu_amine_oxidN1"/>
    <property type="match status" value="1"/>
</dbReference>
<name>A0A0L6JHF8_9FIRM</name>
<accession>A0A0L6JHF8</accession>
<keyword evidence="5" id="KW-0449">Lipoprotein</keyword>
<dbReference type="InterPro" id="IPR036582">
    <property type="entry name" value="Mao_N_sf"/>
</dbReference>
<evidence type="ECO:0000256" key="2">
    <source>
        <dbReference type="ARBA" id="ARBA00022729"/>
    </source>
</evidence>
<dbReference type="OrthoDB" id="55273at2"/>
<dbReference type="InterPro" id="IPR006059">
    <property type="entry name" value="SBP"/>
</dbReference>
<dbReference type="PANTHER" id="PTHR43649:SF33">
    <property type="entry name" value="POLYGALACTURONAN_RHAMNOGALACTURONAN-BINDING PROTEIN YTCQ"/>
    <property type="match status" value="1"/>
</dbReference>
<dbReference type="InterPro" id="IPR012854">
    <property type="entry name" value="Cu_amine_oxidase-like_N"/>
</dbReference>
<evidence type="ECO:0000259" key="6">
    <source>
        <dbReference type="Pfam" id="PF07833"/>
    </source>
</evidence>
<dbReference type="AlphaFoldDB" id="A0A0L6JHF8"/>
<dbReference type="SUPFAM" id="SSF55383">
    <property type="entry name" value="Copper amine oxidase, domain N"/>
    <property type="match status" value="1"/>
</dbReference>
<evidence type="ECO:0000313" key="8">
    <source>
        <dbReference type="Proteomes" id="UP000036923"/>
    </source>
</evidence>
<keyword evidence="1" id="KW-1003">Cell membrane</keyword>
<dbReference type="EMBL" id="LGTC01000001">
    <property type="protein sequence ID" value="KNY25271.1"/>
    <property type="molecule type" value="Genomic_DNA"/>
</dbReference>
<dbReference type="Proteomes" id="UP000036923">
    <property type="component" value="Unassembled WGS sequence"/>
</dbReference>
<organism evidence="7 8">
    <name type="scientific">Pseudobacteroides cellulosolvens ATCC 35603 = DSM 2933</name>
    <dbReference type="NCBI Taxonomy" id="398512"/>
    <lineage>
        <taxon>Bacteria</taxon>
        <taxon>Bacillati</taxon>
        <taxon>Bacillota</taxon>
        <taxon>Clostridia</taxon>
        <taxon>Eubacteriales</taxon>
        <taxon>Oscillospiraceae</taxon>
        <taxon>Pseudobacteroides</taxon>
    </lineage>
</organism>
<evidence type="ECO:0000256" key="4">
    <source>
        <dbReference type="ARBA" id="ARBA00023139"/>
    </source>
</evidence>
<feature type="domain" description="Copper amine oxidase-like N-terminal" evidence="6">
    <location>
        <begin position="56"/>
        <end position="103"/>
    </location>
</feature>
<evidence type="ECO:0000256" key="1">
    <source>
        <dbReference type="ARBA" id="ARBA00022475"/>
    </source>
</evidence>
<dbReference type="eggNOG" id="COG1653">
    <property type="taxonomic scope" value="Bacteria"/>
</dbReference>
<dbReference type="Gene3D" id="3.40.190.10">
    <property type="entry name" value="Periplasmic binding protein-like II"/>
    <property type="match status" value="1"/>
</dbReference>
<comment type="caution">
    <text evidence="7">The sequence shown here is derived from an EMBL/GenBank/DDBJ whole genome shotgun (WGS) entry which is preliminary data.</text>
</comment>
<proteinExistence type="predicted"/>
<reference evidence="8" key="1">
    <citation type="submission" date="2015-07" db="EMBL/GenBank/DDBJ databases">
        <title>Near-Complete Genome Sequence of the Cellulolytic Bacterium Bacteroides (Pseudobacteroides) cellulosolvens ATCC 35603.</title>
        <authorList>
            <person name="Dassa B."/>
            <person name="Utturkar S.M."/>
            <person name="Klingeman D.M."/>
            <person name="Hurt R.A."/>
            <person name="Keller M."/>
            <person name="Xu J."/>
            <person name="Reddy Y.H.K."/>
            <person name="Borovok I."/>
            <person name="Grinberg I.R."/>
            <person name="Lamed R."/>
            <person name="Zhivin O."/>
            <person name="Bayer E.A."/>
            <person name="Brown S.D."/>
        </authorList>
    </citation>
    <scope>NUCLEOTIDE SEQUENCE [LARGE SCALE GENOMIC DNA]</scope>
    <source>
        <strain evidence="8">DSM 2933</strain>
    </source>
</reference>